<protein>
    <recommendedName>
        <fullName evidence="3">CRISPR-associated protein</fullName>
    </recommendedName>
</protein>
<reference evidence="1 2" key="1">
    <citation type="submission" date="2014-10" db="EMBL/GenBank/DDBJ databases">
        <title>Draft genome of anammox bacterium scalindua brodae, obtained using differential coverage binning of sequence data from two enrichment reactors.</title>
        <authorList>
            <person name="Speth D.R."/>
            <person name="Russ L."/>
            <person name="Kartal B."/>
            <person name="Op den Camp H.J."/>
            <person name="Dutilh B.E."/>
            <person name="Jetten M.S."/>
        </authorList>
    </citation>
    <scope>NUCLEOTIDE SEQUENCE [LARGE SCALE GENOMIC DNA]</scope>
    <source>
        <strain evidence="1">RU1</strain>
    </source>
</reference>
<sequence length="174" mass="19362">MRPRNVTKENRRFIHGAMIINAPSASLNLGNDGIKRVSAKGEDGRPIRFSYLSGQFIKSKIKETLLENGEKLSKPEIIQESGKKNTPTTSCNPFEYLDDDLFGYMNVIDSANHINPGTTRVAPFKISYFLGKEGDISKDFAVKQNGALKGDKLTTMPLDDNNRFFASTSYFGCL</sequence>
<comment type="caution">
    <text evidence="1">The sequence shown here is derived from an EMBL/GenBank/DDBJ whole genome shotgun (WGS) entry which is preliminary data.</text>
</comment>
<name>A0A0B0EHB6_9BACT</name>
<proteinExistence type="predicted"/>
<accession>A0A0B0EHB6</accession>
<dbReference type="Proteomes" id="UP000030652">
    <property type="component" value="Unassembled WGS sequence"/>
</dbReference>
<organism evidence="1 2">
    <name type="scientific">Candidatus Scalindua brodae</name>
    <dbReference type="NCBI Taxonomy" id="237368"/>
    <lineage>
        <taxon>Bacteria</taxon>
        <taxon>Pseudomonadati</taxon>
        <taxon>Planctomycetota</taxon>
        <taxon>Candidatus Brocadiia</taxon>
        <taxon>Candidatus Brocadiales</taxon>
        <taxon>Candidatus Scalinduaceae</taxon>
        <taxon>Candidatus Scalindua</taxon>
    </lineage>
</organism>
<evidence type="ECO:0008006" key="3">
    <source>
        <dbReference type="Google" id="ProtNLM"/>
    </source>
</evidence>
<dbReference type="EMBL" id="JRYO01000128">
    <property type="protein sequence ID" value="KHE92462.1"/>
    <property type="molecule type" value="Genomic_DNA"/>
</dbReference>
<dbReference type="AlphaFoldDB" id="A0A0B0EHB6"/>
<evidence type="ECO:0000313" key="1">
    <source>
        <dbReference type="EMBL" id="KHE92462.1"/>
    </source>
</evidence>
<gene>
    <name evidence="1" type="ORF">SCABRO_01779</name>
</gene>
<evidence type="ECO:0000313" key="2">
    <source>
        <dbReference type="Proteomes" id="UP000030652"/>
    </source>
</evidence>